<dbReference type="GO" id="GO:0003676">
    <property type="term" value="F:nucleic acid binding"/>
    <property type="evidence" value="ECO:0007669"/>
    <property type="project" value="InterPro"/>
</dbReference>
<dbReference type="Gene3D" id="3.30.420.10">
    <property type="entry name" value="Ribonuclease H-like superfamily/Ribonuclease H"/>
    <property type="match status" value="1"/>
</dbReference>
<organism evidence="1">
    <name type="scientific">Sesamum latifolium</name>
    <dbReference type="NCBI Taxonomy" id="2727402"/>
    <lineage>
        <taxon>Eukaryota</taxon>
        <taxon>Viridiplantae</taxon>
        <taxon>Streptophyta</taxon>
        <taxon>Embryophyta</taxon>
        <taxon>Tracheophyta</taxon>
        <taxon>Spermatophyta</taxon>
        <taxon>Magnoliopsida</taxon>
        <taxon>eudicotyledons</taxon>
        <taxon>Gunneridae</taxon>
        <taxon>Pentapetalae</taxon>
        <taxon>asterids</taxon>
        <taxon>lamiids</taxon>
        <taxon>Lamiales</taxon>
        <taxon>Pedaliaceae</taxon>
        <taxon>Sesamum</taxon>
    </lineage>
</organism>
<protein>
    <submittedName>
        <fullName evidence="1">Uncharacterized protein</fullName>
    </submittedName>
</protein>
<reference evidence="1" key="2">
    <citation type="journal article" date="2024" name="Plant">
        <title>Genomic evolution and insights into agronomic trait innovations of Sesamum species.</title>
        <authorList>
            <person name="Miao H."/>
            <person name="Wang L."/>
            <person name="Qu L."/>
            <person name="Liu H."/>
            <person name="Sun Y."/>
            <person name="Le M."/>
            <person name="Wang Q."/>
            <person name="Wei S."/>
            <person name="Zheng Y."/>
            <person name="Lin W."/>
            <person name="Duan Y."/>
            <person name="Cao H."/>
            <person name="Xiong S."/>
            <person name="Wang X."/>
            <person name="Wei L."/>
            <person name="Li C."/>
            <person name="Ma Q."/>
            <person name="Ju M."/>
            <person name="Zhao R."/>
            <person name="Li G."/>
            <person name="Mu C."/>
            <person name="Tian Q."/>
            <person name="Mei H."/>
            <person name="Zhang T."/>
            <person name="Gao T."/>
            <person name="Zhang H."/>
        </authorList>
    </citation>
    <scope>NUCLEOTIDE SEQUENCE</scope>
    <source>
        <strain evidence="1">KEN1</strain>
    </source>
</reference>
<dbReference type="InterPro" id="IPR036397">
    <property type="entry name" value="RNaseH_sf"/>
</dbReference>
<gene>
    <name evidence="1" type="ORF">Slati_0443000</name>
</gene>
<reference evidence="1" key="1">
    <citation type="submission" date="2020-06" db="EMBL/GenBank/DDBJ databases">
        <authorList>
            <person name="Li T."/>
            <person name="Hu X."/>
            <person name="Zhang T."/>
            <person name="Song X."/>
            <person name="Zhang H."/>
            <person name="Dai N."/>
            <person name="Sheng W."/>
            <person name="Hou X."/>
            <person name="Wei L."/>
        </authorList>
    </citation>
    <scope>NUCLEOTIDE SEQUENCE</scope>
    <source>
        <strain evidence="1">KEN1</strain>
        <tissue evidence="1">Leaf</tissue>
    </source>
</reference>
<evidence type="ECO:0000313" key="1">
    <source>
        <dbReference type="EMBL" id="KAL0458158.1"/>
    </source>
</evidence>
<comment type="caution">
    <text evidence="1">The sequence shown here is derived from an EMBL/GenBank/DDBJ whole genome shotgun (WGS) entry which is preliminary data.</text>
</comment>
<sequence length="93" mass="10462">MAIKAQELAEFINEAMPLEENEENWLQHVDGSSTLIGSRARVVFHRPKGDELEYVLKFEFKASNYKAKYKAPIAGIKMALDVGARTLIAYSDS</sequence>
<dbReference type="AlphaFoldDB" id="A0AAW2XVL2"/>
<dbReference type="EMBL" id="JACGWN010000002">
    <property type="protein sequence ID" value="KAL0458158.1"/>
    <property type="molecule type" value="Genomic_DNA"/>
</dbReference>
<dbReference type="PANTHER" id="PTHR48475:SF2">
    <property type="entry name" value="RIBONUCLEASE H"/>
    <property type="match status" value="1"/>
</dbReference>
<proteinExistence type="predicted"/>
<name>A0AAW2XVL2_9LAMI</name>
<dbReference type="PANTHER" id="PTHR48475">
    <property type="entry name" value="RIBONUCLEASE H"/>
    <property type="match status" value="1"/>
</dbReference>
<accession>A0AAW2XVL2</accession>